<dbReference type="PRINTS" id="PR01415">
    <property type="entry name" value="ANKYRIN"/>
</dbReference>
<protein>
    <submittedName>
        <fullName evidence="4">Uncharacterized protein</fullName>
    </submittedName>
</protein>
<dbReference type="Proteomes" id="UP000278327">
    <property type="component" value="Unassembled WGS sequence"/>
</dbReference>
<evidence type="ECO:0000256" key="2">
    <source>
        <dbReference type="ARBA" id="ARBA00023043"/>
    </source>
</evidence>
<dbReference type="InterPro" id="IPR036770">
    <property type="entry name" value="Ankyrin_rpt-contain_sf"/>
</dbReference>
<gene>
    <name evidence="4" type="ORF">DMP10_02455</name>
</gene>
<keyword evidence="2 3" id="KW-0040">ANK repeat</keyword>
<reference evidence="4 5" key="1">
    <citation type="journal article" date="2019" name="Microbiol. Resour. Announc.">
        <title>Draft Genome Sequences of Type Strains of Gordonibacter faecihominis, Paraeggerthella hongkongensis, Parvibacter caecicola,Slackia equolifaciens, Slackia faecicanis, and Slackia isoflavoniconvertens.</title>
        <authorList>
            <person name="Danylec N."/>
            <person name="Stoll D.A."/>
            <person name="Dotsch A."/>
            <person name="Huch M."/>
        </authorList>
    </citation>
    <scope>NUCLEOTIDE SEQUENCE [LARGE SCALE GENOMIC DNA]</scope>
    <source>
        <strain evidence="4 5">DSM 18785</strain>
    </source>
</reference>
<dbReference type="PANTHER" id="PTHR24171">
    <property type="entry name" value="ANKYRIN REPEAT DOMAIN-CONTAINING PROTEIN 39-RELATED"/>
    <property type="match status" value="1"/>
</dbReference>
<dbReference type="Pfam" id="PF13637">
    <property type="entry name" value="Ank_4"/>
    <property type="match status" value="1"/>
</dbReference>
<sequence length="172" mass="17991">MRIDIAEAMICEMILKSIEQDDVKAIEAVLSGGVDPNKPLPSTGFSMLYVAATMPGDHAEVVQVLLNGGARPNGLTHEGLSPLYVAAQQGNSKCVRALIRAGADVNFTTRGYQATPLINASEEGMLGAVQALVEAGADVNRRNKLGTTALGSAIKSGHLHVANYLQSHGAIQ</sequence>
<evidence type="ECO:0000256" key="3">
    <source>
        <dbReference type="PROSITE-ProRule" id="PRU00023"/>
    </source>
</evidence>
<organism evidence="4 5">
    <name type="scientific">Adlercreutzia equolifaciens subsp. celatus DSM 18785</name>
    <dbReference type="NCBI Taxonomy" id="1121021"/>
    <lineage>
        <taxon>Bacteria</taxon>
        <taxon>Bacillati</taxon>
        <taxon>Actinomycetota</taxon>
        <taxon>Coriobacteriia</taxon>
        <taxon>Eggerthellales</taxon>
        <taxon>Eggerthellaceae</taxon>
        <taxon>Adlercreutzia</taxon>
    </lineage>
</organism>
<dbReference type="AlphaFoldDB" id="A0A3N0AWL6"/>
<dbReference type="SMART" id="SM00248">
    <property type="entry name" value="ANK"/>
    <property type="match status" value="4"/>
</dbReference>
<proteinExistence type="predicted"/>
<dbReference type="Gene3D" id="1.25.40.20">
    <property type="entry name" value="Ankyrin repeat-containing domain"/>
    <property type="match status" value="1"/>
</dbReference>
<dbReference type="SUPFAM" id="SSF48403">
    <property type="entry name" value="Ankyrin repeat"/>
    <property type="match status" value="1"/>
</dbReference>
<dbReference type="Pfam" id="PF12796">
    <property type="entry name" value="Ank_2"/>
    <property type="match status" value="1"/>
</dbReference>
<evidence type="ECO:0000313" key="5">
    <source>
        <dbReference type="Proteomes" id="UP000278327"/>
    </source>
</evidence>
<evidence type="ECO:0000256" key="1">
    <source>
        <dbReference type="ARBA" id="ARBA00022737"/>
    </source>
</evidence>
<feature type="repeat" description="ANK" evidence="3">
    <location>
        <begin position="112"/>
        <end position="144"/>
    </location>
</feature>
<dbReference type="EMBL" id="QICA01000003">
    <property type="protein sequence ID" value="RNL39267.1"/>
    <property type="molecule type" value="Genomic_DNA"/>
</dbReference>
<keyword evidence="1" id="KW-0677">Repeat</keyword>
<keyword evidence="5" id="KW-1185">Reference proteome</keyword>
<evidence type="ECO:0000313" key="4">
    <source>
        <dbReference type="EMBL" id="RNL39267.1"/>
    </source>
</evidence>
<dbReference type="PROSITE" id="PS50297">
    <property type="entry name" value="ANK_REP_REGION"/>
    <property type="match status" value="2"/>
</dbReference>
<dbReference type="RefSeq" id="WP_117283582.1">
    <property type="nucleotide sequence ID" value="NZ_JAMTCE010000016.1"/>
</dbReference>
<feature type="repeat" description="ANK" evidence="3">
    <location>
        <begin position="78"/>
        <end position="110"/>
    </location>
</feature>
<name>A0A3N0AWL6_9ACTN</name>
<dbReference type="InterPro" id="IPR002110">
    <property type="entry name" value="Ankyrin_rpt"/>
</dbReference>
<dbReference type="PANTHER" id="PTHR24171:SF10">
    <property type="entry name" value="ANKYRIN REPEAT DOMAIN-CONTAINING PROTEIN 29-LIKE"/>
    <property type="match status" value="1"/>
</dbReference>
<accession>A0A3N0AWL6</accession>
<comment type="caution">
    <text evidence="4">The sequence shown here is derived from an EMBL/GenBank/DDBJ whole genome shotgun (WGS) entry which is preliminary data.</text>
</comment>
<dbReference type="PROSITE" id="PS50088">
    <property type="entry name" value="ANK_REPEAT"/>
    <property type="match status" value="2"/>
</dbReference>